<reference evidence="1" key="1">
    <citation type="submission" date="2018-01" db="EMBL/GenBank/DDBJ databases">
        <authorList>
            <person name="Clerissi C."/>
        </authorList>
    </citation>
    <scope>NUCLEOTIDE SEQUENCE</scope>
    <source>
        <strain evidence="1">Cupriavidus taiwanensis STM 3521</strain>
    </source>
</reference>
<proteinExistence type="predicted"/>
<dbReference type="Proteomes" id="UP000256297">
    <property type="component" value="Chromosome CBM2589_a"/>
</dbReference>
<sequence length="51" mass="5401">MWLQHLLCAVAPGPAGSAPGPWRHGFAVRLLGMQCIFGAAKLDFVKQAGKP</sequence>
<accession>A0A375C761</accession>
<comment type="caution">
    <text evidence="1">The sequence shown here is derived from an EMBL/GenBank/DDBJ whole genome shotgun (WGS) entry which is preliminary data.</text>
</comment>
<protein>
    <submittedName>
        <fullName evidence="1">Uncharacterized protein</fullName>
    </submittedName>
</protein>
<evidence type="ECO:0000313" key="1">
    <source>
        <dbReference type="EMBL" id="SOY63973.1"/>
    </source>
</evidence>
<dbReference type="EMBL" id="OFSP01000037">
    <property type="protein sequence ID" value="SOY63973.1"/>
    <property type="molecule type" value="Genomic_DNA"/>
</dbReference>
<dbReference type="AlphaFoldDB" id="A0A375C761"/>
<gene>
    <name evidence="1" type="ORF">CBM2589_A70146</name>
</gene>
<name>A0A375C761_9BURK</name>
<organism evidence="1">
    <name type="scientific">Cupriavidus taiwanensis</name>
    <dbReference type="NCBI Taxonomy" id="164546"/>
    <lineage>
        <taxon>Bacteria</taxon>
        <taxon>Pseudomonadati</taxon>
        <taxon>Pseudomonadota</taxon>
        <taxon>Betaproteobacteria</taxon>
        <taxon>Burkholderiales</taxon>
        <taxon>Burkholderiaceae</taxon>
        <taxon>Cupriavidus</taxon>
    </lineage>
</organism>